<keyword evidence="4 5" id="KW-0472">Membrane</keyword>
<sequence>MLKQQCLTCIVEVKAGLMGDYQPLQCDGDFDQDGIHAARVLHRTGKDALTKDELYFRKPMSPVRKLAFVFSVLVCFLTIAVFLWVIPCEWSKCPSKIQQLEWEETLYHLELMGPMQSVHTESGLNLVSMVRGAVWSPIGTNSQQQQFEANSGGVICLQGLTGVVAWWTRLTQLPSRISCSLLDVDSNGVSDCLVQGDLGYLVAINSESGMKVWRFDLKLNEGETIERITFPVVIPDVNGDGINDLAALCKCQRPTEAGLDKHINYLVLISGRDGISIGSPLKITSCSDIYGLALDDDGSALYYTCKKQDSYENEVSQTLSELLTRATNKTVTRKWSHKSRLRQLIMNDGVMEFRVGKHRLSLLNSGHCPTSCTVTVNVTDELNQTVWNYHANYTYESHDLDNNTKLEKIRECIILVAFNASGEPRIVNASQTDVTRICGSLGCQPELRYQTNSLLIDDLDLDGYQELVSCSVSYHQLTPQDSEPQDATSPNDFELHSKVQVIRLQAELPKLYEVIGHQ</sequence>
<dbReference type="EMBL" id="QKKF02027609">
    <property type="protein sequence ID" value="RZF35744.1"/>
    <property type="molecule type" value="Genomic_DNA"/>
</dbReference>
<evidence type="ECO:0000313" key="8">
    <source>
        <dbReference type="Proteomes" id="UP000291343"/>
    </source>
</evidence>
<accession>A0A482WQE1</accession>
<keyword evidence="3 5" id="KW-1133">Transmembrane helix</keyword>
<gene>
    <name evidence="7" type="ORF">LSTR_LSTR012042</name>
</gene>
<evidence type="ECO:0000259" key="6">
    <source>
        <dbReference type="Pfam" id="PF23727"/>
    </source>
</evidence>
<feature type="domain" description="FAM234A/B beta-propeller" evidence="6">
    <location>
        <begin position="146"/>
        <end position="310"/>
    </location>
</feature>
<feature type="transmembrane region" description="Helical" evidence="5">
    <location>
        <begin position="66"/>
        <end position="86"/>
    </location>
</feature>
<dbReference type="InterPro" id="IPR028994">
    <property type="entry name" value="Integrin_alpha_N"/>
</dbReference>
<dbReference type="Proteomes" id="UP000291343">
    <property type="component" value="Unassembled WGS sequence"/>
</dbReference>
<dbReference type="GO" id="GO:0016020">
    <property type="term" value="C:membrane"/>
    <property type="evidence" value="ECO:0007669"/>
    <property type="project" value="UniProtKB-SubCell"/>
</dbReference>
<keyword evidence="2 5" id="KW-0812">Transmembrane</keyword>
<dbReference type="PANTHER" id="PTHR21419">
    <property type="match status" value="1"/>
</dbReference>
<dbReference type="InParanoid" id="A0A482WQE1"/>
<dbReference type="OrthoDB" id="6364780at2759"/>
<evidence type="ECO:0000256" key="1">
    <source>
        <dbReference type="ARBA" id="ARBA00004167"/>
    </source>
</evidence>
<organism evidence="7 8">
    <name type="scientific">Laodelphax striatellus</name>
    <name type="common">Small brown planthopper</name>
    <name type="synonym">Delphax striatella</name>
    <dbReference type="NCBI Taxonomy" id="195883"/>
    <lineage>
        <taxon>Eukaryota</taxon>
        <taxon>Metazoa</taxon>
        <taxon>Ecdysozoa</taxon>
        <taxon>Arthropoda</taxon>
        <taxon>Hexapoda</taxon>
        <taxon>Insecta</taxon>
        <taxon>Pterygota</taxon>
        <taxon>Neoptera</taxon>
        <taxon>Paraneoptera</taxon>
        <taxon>Hemiptera</taxon>
        <taxon>Auchenorrhyncha</taxon>
        <taxon>Fulgoroidea</taxon>
        <taxon>Delphacidae</taxon>
        <taxon>Criomorphinae</taxon>
        <taxon>Laodelphax</taxon>
    </lineage>
</organism>
<comment type="caution">
    <text evidence="7">The sequence shown here is derived from an EMBL/GenBank/DDBJ whole genome shotgun (WGS) entry which is preliminary data.</text>
</comment>
<evidence type="ECO:0000256" key="2">
    <source>
        <dbReference type="ARBA" id="ARBA00022692"/>
    </source>
</evidence>
<dbReference type="PANTHER" id="PTHR21419:SF29">
    <property type="entry name" value="LD24894P"/>
    <property type="match status" value="1"/>
</dbReference>
<dbReference type="SUPFAM" id="SSF69318">
    <property type="entry name" value="Integrin alpha N-terminal domain"/>
    <property type="match status" value="1"/>
</dbReference>
<dbReference type="InterPro" id="IPR045232">
    <property type="entry name" value="FAM234"/>
</dbReference>
<dbReference type="FunCoup" id="A0A482WQE1">
    <property type="interactions" value="20"/>
</dbReference>
<proteinExistence type="predicted"/>
<dbReference type="InterPro" id="IPR055409">
    <property type="entry name" value="Beta-prop_FAM234A_B"/>
</dbReference>
<keyword evidence="8" id="KW-1185">Reference proteome</keyword>
<dbReference type="Pfam" id="PF23727">
    <property type="entry name" value="Beta-prop_FAM234A_B"/>
    <property type="match status" value="1"/>
</dbReference>
<protein>
    <recommendedName>
        <fullName evidence="6">FAM234A/B beta-propeller domain-containing protein</fullName>
    </recommendedName>
</protein>
<reference evidence="7 8" key="1">
    <citation type="journal article" date="2017" name="Gigascience">
        <title>Genome sequence of the small brown planthopper, Laodelphax striatellus.</title>
        <authorList>
            <person name="Zhu J."/>
            <person name="Jiang F."/>
            <person name="Wang X."/>
            <person name="Yang P."/>
            <person name="Bao Y."/>
            <person name="Zhao W."/>
            <person name="Wang W."/>
            <person name="Lu H."/>
            <person name="Wang Q."/>
            <person name="Cui N."/>
            <person name="Li J."/>
            <person name="Chen X."/>
            <person name="Luo L."/>
            <person name="Yu J."/>
            <person name="Kang L."/>
            <person name="Cui F."/>
        </authorList>
    </citation>
    <scope>NUCLEOTIDE SEQUENCE [LARGE SCALE GENOMIC DNA]</scope>
    <source>
        <strain evidence="7">Lst14</strain>
    </source>
</reference>
<evidence type="ECO:0000256" key="4">
    <source>
        <dbReference type="ARBA" id="ARBA00023136"/>
    </source>
</evidence>
<dbReference type="STRING" id="195883.A0A482WQE1"/>
<dbReference type="AlphaFoldDB" id="A0A482WQE1"/>
<evidence type="ECO:0000256" key="5">
    <source>
        <dbReference type="SAM" id="Phobius"/>
    </source>
</evidence>
<evidence type="ECO:0000313" key="7">
    <source>
        <dbReference type="EMBL" id="RZF35744.1"/>
    </source>
</evidence>
<name>A0A482WQE1_LAOST</name>
<evidence type="ECO:0000256" key="3">
    <source>
        <dbReference type="ARBA" id="ARBA00022989"/>
    </source>
</evidence>
<comment type="subcellular location">
    <subcellularLocation>
        <location evidence="1">Membrane</location>
        <topology evidence="1">Single-pass membrane protein</topology>
    </subcellularLocation>
</comment>